<feature type="transmembrane region" description="Helical" evidence="1">
    <location>
        <begin position="120"/>
        <end position="139"/>
    </location>
</feature>
<proteinExistence type="predicted"/>
<feature type="transmembrane region" description="Helical" evidence="1">
    <location>
        <begin position="7"/>
        <end position="27"/>
    </location>
</feature>
<dbReference type="AlphaFoldDB" id="A0A1Q4H9F0"/>
<dbReference type="Proteomes" id="UP000220340">
    <property type="component" value="Unassembled WGS sequence"/>
</dbReference>
<reference evidence="2 4" key="1">
    <citation type="submission" date="2016-09" db="EMBL/GenBank/DDBJ databases">
        <title>genome sequences of unsequenced Mycobacteria.</title>
        <authorList>
            <person name="Greninger A.L."/>
            <person name="Jerome K.R."/>
            <person name="Mcnair B."/>
            <person name="Wallis C."/>
            <person name="Fang F."/>
        </authorList>
    </citation>
    <scope>NUCLEOTIDE SEQUENCE [LARGE SCALE GENOMIC DNA]</scope>
    <source>
        <strain evidence="2 4">BM1</strain>
    </source>
</reference>
<keyword evidence="1" id="KW-0812">Transmembrane</keyword>
<feature type="transmembrane region" description="Helical" evidence="1">
    <location>
        <begin position="33"/>
        <end position="52"/>
    </location>
</feature>
<protein>
    <submittedName>
        <fullName evidence="2">Uncharacterized protein</fullName>
    </submittedName>
</protein>
<feature type="transmembrane region" description="Helical" evidence="1">
    <location>
        <begin position="176"/>
        <end position="193"/>
    </location>
</feature>
<feature type="transmembrane region" description="Helical" evidence="1">
    <location>
        <begin position="280"/>
        <end position="300"/>
    </location>
</feature>
<keyword evidence="1" id="KW-1133">Transmembrane helix</keyword>
<gene>
    <name evidence="2" type="ORF">BV510_22775</name>
    <name evidence="3" type="ORF">CRI78_06395</name>
</gene>
<feature type="transmembrane region" description="Helical" evidence="1">
    <location>
        <begin position="251"/>
        <end position="268"/>
    </location>
</feature>
<dbReference type="STRING" id="1801.BRW64_19005"/>
<dbReference type="Proteomes" id="UP000191039">
    <property type="component" value="Unassembled WGS sequence"/>
</dbReference>
<comment type="caution">
    <text evidence="2">The sequence shown here is derived from an EMBL/GenBank/DDBJ whole genome shotgun (WGS) entry which is preliminary data.</text>
</comment>
<feature type="transmembrane region" description="Helical" evidence="1">
    <location>
        <begin position="226"/>
        <end position="244"/>
    </location>
</feature>
<evidence type="ECO:0000313" key="5">
    <source>
        <dbReference type="Proteomes" id="UP000220340"/>
    </source>
</evidence>
<organism evidence="2 4">
    <name type="scientific">Mycolicibacterium diernhoferi</name>
    <dbReference type="NCBI Taxonomy" id="1801"/>
    <lineage>
        <taxon>Bacteria</taxon>
        <taxon>Bacillati</taxon>
        <taxon>Actinomycetota</taxon>
        <taxon>Actinomycetes</taxon>
        <taxon>Mycobacteriales</taxon>
        <taxon>Mycobacteriaceae</taxon>
        <taxon>Mycolicibacterium</taxon>
    </lineage>
</organism>
<name>A0A1Q4H9F0_9MYCO</name>
<dbReference type="EMBL" id="PDCR01000007">
    <property type="protein sequence ID" value="PEG55206.1"/>
    <property type="molecule type" value="Genomic_DNA"/>
</dbReference>
<dbReference type="OrthoDB" id="4763980at2"/>
<accession>A0A1Q4H9F0</accession>
<evidence type="ECO:0000256" key="1">
    <source>
        <dbReference type="SAM" id="Phobius"/>
    </source>
</evidence>
<evidence type="ECO:0000313" key="2">
    <source>
        <dbReference type="EMBL" id="OPE49078.1"/>
    </source>
</evidence>
<evidence type="ECO:0000313" key="3">
    <source>
        <dbReference type="EMBL" id="PEG55206.1"/>
    </source>
</evidence>
<keyword evidence="1" id="KW-0472">Membrane</keyword>
<dbReference type="EMBL" id="MIJD01000302">
    <property type="protein sequence ID" value="OPE49078.1"/>
    <property type="molecule type" value="Genomic_DNA"/>
</dbReference>
<keyword evidence="5" id="KW-1185">Reference proteome</keyword>
<feature type="transmembrane region" description="Helical" evidence="1">
    <location>
        <begin position="151"/>
        <end position="169"/>
    </location>
</feature>
<sequence>MNVTQGLLVAGAAMGATAALVVVNWFLTELFGGAAVVLVVLLVTVAGAYLWFRQQNAAQARAMESRVKQFTGNAMTQMSARYAARGTAGGTGYPSPPAAGPLHPGVPYVAPTGAASDSSACLVSALLLLPSLLAYGLVYGSVSFSSIWQPWWIINGLNLFFVLCVLGRARSAGQRTAAMLPAIAGLVIIGLATSPSRDVSLTSIFSTRHSVGGYTYTAPSPDLMPWLMRAPMLTILLFVLAWGLARRQGSWALGLIPAGLVLWWAIWYRENAFTGEAGWIGVWGLNVGVFVVGCLACWAADALTRPHPAPSSSTGPVEASEAS</sequence>
<evidence type="ECO:0000313" key="4">
    <source>
        <dbReference type="Proteomes" id="UP000191039"/>
    </source>
</evidence>
<reference evidence="3 5" key="2">
    <citation type="submission" date="2017-10" db="EMBL/GenBank/DDBJ databases">
        <title>The new phylogeny of genus Mycobacterium.</title>
        <authorList>
            <person name="Tortoli E."/>
            <person name="Trovato A."/>
            <person name="Cirillo D.M."/>
        </authorList>
    </citation>
    <scope>NUCLEOTIDE SEQUENCE [LARGE SCALE GENOMIC DNA]</scope>
    <source>
        <strain evidence="3 5">IP141170001</strain>
    </source>
</reference>
<dbReference type="RefSeq" id="WP_073857998.1">
    <property type="nucleotide sequence ID" value="NZ_BAAATC010000004.1"/>
</dbReference>